<gene>
    <name evidence="1" type="ORF">LPLAT_LOCUS10542</name>
</gene>
<proteinExistence type="predicted"/>
<organism evidence="1 2">
    <name type="scientific">Lasius platythorax</name>
    <dbReference type="NCBI Taxonomy" id="488582"/>
    <lineage>
        <taxon>Eukaryota</taxon>
        <taxon>Metazoa</taxon>
        <taxon>Ecdysozoa</taxon>
        <taxon>Arthropoda</taxon>
        <taxon>Hexapoda</taxon>
        <taxon>Insecta</taxon>
        <taxon>Pterygota</taxon>
        <taxon>Neoptera</taxon>
        <taxon>Endopterygota</taxon>
        <taxon>Hymenoptera</taxon>
        <taxon>Apocrita</taxon>
        <taxon>Aculeata</taxon>
        <taxon>Formicoidea</taxon>
        <taxon>Formicidae</taxon>
        <taxon>Formicinae</taxon>
        <taxon>Lasius</taxon>
        <taxon>Lasius</taxon>
    </lineage>
</organism>
<dbReference type="EMBL" id="OZ034828">
    <property type="protein sequence ID" value="CAL1685056.1"/>
    <property type="molecule type" value="Genomic_DNA"/>
</dbReference>
<evidence type="ECO:0000313" key="2">
    <source>
        <dbReference type="Proteomes" id="UP001497644"/>
    </source>
</evidence>
<name>A0AAV2NX50_9HYME</name>
<protein>
    <submittedName>
        <fullName evidence="1">Uncharacterized protein</fullName>
    </submittedName>
</protein>
<accession>A0AAV2NX50</accession>
<sequence>MKSFSGIHLVESSATSKRKALFHSRHLKVHLAARRMGGFPSYLASIKAGRSPSRSSRGKREVEEPRWKFHLVRDTDSHWFLVLASVSGRSQTRWTRKRVLIVREKRNPGGQNVRSKQTPMVVMDERARCPWSRMNSFVWFSKRANAYRSMPERPRNGIDREARIELK</sequence>
<evidence type="ECO:0000313" key="1">
    <source>
        <dbReference type="EMBL" id="CAL1685056.1"/>
    </source>
</evidence>
<dbReference type="AlphaFoldDB" id="A0AAV2NX50"/>
<dbReference type="Proteomes" id="UP001497644">
    <property type="component" value="Chromosome 5"/>
</dbReference>
<reference evidence="1" key="1">
    <citation type="submission" date="2024-04" db="EMBL/GenBank/DDBJ databases">
        <authorList>
            <consortium name="Molecular Ecology Group"/>
        </authorList>
    </citation>
    <scope>NUCLEOTIDE SEQUENCE</scope>
</reference>
<keyword evidence="2" id="KW-1185">Reference proteome</keyword>